<gene>
    <name evidence="2" type="ORF">MYP_2555</name>
</gene>
<dbReference type="eggNOG" id="COG0446">
    <property type="taxonomic scope" value="Bacteria"/>
</dbReference>
<dbReference type="SUPFAM" id="SSF51905">
    <property type="entry name" value="FAD/NAD(P)-binding domain"/>
    <property type="match status" value="1"/>
</dbReference>
<feature type="domain" description="Amine oxidase" evidence="1">
    <location>
        <begin position="15"/>
        <end position="503"/>
    </location>
</feature>
<dbReference type="PANTHER" id="PTHR42923:SF46">
    <property type="entry name" value="AMINE OXIDASE"/>
    <property type="match status" value="1"/>
</dbReference>
<dbReference type="InterPro" id="IPR050464">
    <property type="entry name" value="Zeta_carotene_desat/Oxidored"/>
</dbReference>
<sequence length="565" mass="64290">MDPKKKSVIILGGGIGGLSAAHELINRGFNVIVFESKDIPGGKARSLPVLNSGKDGRKDLPGEHGFRFFPRFYKHIIATMEEIPYGDNKNGVADNLVDTTRIQMARFGKEPVLMPARFPRSLREFIQILADGLDLNLGLSTEEKALFAKKVWQLMTSCKERRKHEYERISWWEYLDADQQSPAYQSIFAKGLTRTLVAARAEEASTKTGGDIFIQLLFDIAKPGISCDRVLCGPTNEVWIDPWLESLKMKGVDYRLNSKVLSINCADHAIKSVTISCDGKQQEFTADYYISAVPVEVMVTLLNDDLLKIDPTLNYLKTLSQNVSWMNGTQFYLNTNIDSVPGHSIYIDTPWALTSIYQCQFWRKFNIAEHGDGKVKGILSVDVSDWNTPGILYNKPAKECSKEEIIKEIWEQLKRSLNVNGKEVLKDEYIHSSFIDPDIVFESPMRNEEPLLVNCTNSWDLRPYAYTQVSNLFLASDYVKTNTDLATMEGANEAARRAVNSILDASGVKAPKCKIWDLHEPALFALLRWRDLQRYKKGLPWSHQQPFLIKVLHKIRFWFYEKSGR</sequence>
<dbReference type="Proteomes" id="UP000030185">
    <property type="component" value="Unassembled WGS sequence"/>
</dbReference>
<dbReference type="RefSeq" id="WP_045463656.1">
    <property type="nucleotide sequence ID" value="NZ_BBLT01000004.1"/>
</dbReference>
<dbReference type="GO" id="GO:0016491">
    <property type="term" value="F:oxidoreductase activity"/>
    <property type="evidence" value="ECO:0007669"/>
    <property type="project" value="InterPro"/>
</dbReference>
<proteinExistence type="predicted"/>
<dbReference type="Gene3D" id="3.50.50.60">
    <property type="entry name" value="FAD/NAD(P)-binding domain"/>
    <property type="match status" value="1"/>
</dbReference>
<dbReference type="InterPro" id="IPR036188">
    <property type="entry name" value="FAD/NAD-bd_sf"/>
</dbReference>
<dbReference type="AlphaFoldDB" id="A0A098LEJ1"/>
<organism evidence="2 3">
    <name type="scientific">Sporocytophaga myxococcoides</name>
    <dbReference type="NCBI Taxonomy" id="153721"/>
    <lineage>
        <taxon>Bacteria</taxon>
        <taxon>Pseudomonadati</taxon>
        <taxon>Bacteroidota</taxon>
        <taxon>Cytophagia</taxon>
        <taxon>Cytophagales</taxon>
        <taxon>Cytophagaceae</taxon>
        <taxon>Sporocytophaga</taxon>
    </lineage>
</organism>
<protein>
    <submittedName>
        <fullName evidence="2">Phytoene dehydrogenase</fullName>
    </submittedName>
</protein>
<accession>A0A098LEJ1</accession>
<evidence type="ECO:0000259" key="1">
    <source>
        <dbReference type="Pfam" id="PF01593"/>
    </source>
</evidence>
<evidence type="ECO:0000313" key="3">
    <source>
        <dbReference type="Proteomes" id="UP000030185"/>
    </source>
</evidence>
<dbReference type="STRING" id="153721.MYP_2555"/>
<keyword evidence="3" id="KW-1185">Reference proteome</keyword>
<dbReference type="eggNOG" id="COG3349">
    <property type="taxonomic scope" value="Bacteria"/>
</dbReference>
<comment type="caution">
    <text evidence="2">The sequence shown here is derived from an EMBL/GenBank/DDBJ whole genome shotgun (WGS) entry which is preliminary data.</text>
</comment>
<dbReference type="InterPro" id="IPR002937">
    <property type="entry name" value="Amino_oxidase"/>
</dbReference>
<dbReference type="OrthoDB" id="8845488at2"/>
<name>A0A098LEJ1_9BACT</name>
<dbReference type="PANTHER" id="PTHR42923">
    <property type="entry name" value="PROTOPORPHYRINOGEN OXIDASE"/>
    <property type="match status" value="1"/>
</dbReference>
<dbReference type="Pfam" id="PF01593">
    <property type="entry name" value="Amino_oxidase"/>
    <property type="match status" value="1"/>
</dbReference>
<evidence type="ECO:0000313" key="2">
    <source>
        <dbReference type="EMBL" id="GAL85326.1"/>
    </source>
</evidence>
<reference evidence="2 3" key="1">
    <citation type="submission" date="2014-09" db="EMBL/GenBank/DDBJ databases">
        <title>Sporocytophaga myxococcoides PG-01 genome sequencing.</title>
        <authorList>
            <person name="Liu L."/>
            <person name="Gao P.J."/>
            <person name="Chen G.J."/>
            <person name="Wang L.S."/>
        </authorList>
    </citation>
    <scope>NUCLEOTIDE SEQUENCE [LARGE SCALE GENOMIC DNA]</scope>
    <source>
        <strain evidence="2 3">PG-01</strain>
    </source>
</reference>
<dbReference type="EMBL" id="BBLT01000004">
    <property type="protein sequence ID" value="GAL85326.1"/>
    <property type="molecule type" value="Genomic_DNA"/>
</dbReference>